<evidence type="ECO:0000313" key="1">
    <source>
        <dbReference type="EMBL" id="OTF93766.1"/>
    </source>
</evidence>
<evidence type="ECO:0000313" key="2">
    <source>
        <dbReference type="Proteomes" id="UP000215914"/>
    </source>
</evidence>
<proteinExistence type="predicted"/>
<keyword evidence="2" id="KW-1185">Reference proteome</keyword>
<dbReference type="STRING" id="4232.A0A251S4H2"/>
<dbReference type="EMBL" id="CM007904">
    <property type="protein sequence ID" value="OTF93766.1"/>
    <property type="molecule type" value="Genomic_DNA"/>
</dbReference>
<reference evidence="2" key="1">
    <citation type="journal article" date="2017" name="Nature">
        <title>The sunflower genome provides insights into oil metabolism, flowering and Asterid evolution.</title>
        <authorList>
            <person name="Badouin H."/>
            <person name="Gouzy J."/>
            <person name="Grassa C.J."/>
            <person name="Murat F."/>
            <person name="Staton S.E."/>
            <person name="Cottret L."/>
            <person name="Lelandais-Briere C."/>
            <person name="Owens G.L."/>
            <person name="Carrere S."/>
            <person name="Mayjonade B."/>
            <person name="Legrand L."/>
            <person name="Gill N."/>
            <person name="Kane N.C."/>
            <person name="Bowers J.E."/>
            <person name="Hubner S."/>
            <person name="Bellec A."/>
            <person name="Berard A."/>
            <person name="Berges H."/>
            <person name="Blanchet N."/>
            <person name="Boniface M.C."/>
            <person name="Brunel D."/>
            <person name="Catrice O."/>
            <person name="Chaidir N."/>
            <person name="Claudel C."/>
            <person name="Donnadieu C."/>
            <person name="Faraut T."/>
            <person name="Fievet G."/>
            <person name="Helmstetter N."/>
            <person name="King M."/>
            <person name="Knapp S.J."/>
            <person name="Lai Z."/>
            <person name="Le Paslier M.C."/>
            <person name="Lippi Y."/>
            <person name="Lorenzon L."/>
            <person name="Mandel J.R."/>
            <person name="Marage G."/>
            <person name="Marchand G."/>
            <person name="Marquand E."/>
            <person name="Bret-Mestries E."/>
            <person name="Morien E."/>
            <person name="Nambeesan S."/>
            <person name="Nguyen T."/>
            <person name="Pegot-Espagnet P."/>
            <person name="Pouilly N."/>
            <person name="Raftis F."/>
            <person name="Sallet E."/>
            <person name="Schiex T."/>
            <person name="Thomas J."/>
            <person name="Vandecasteele C."/>
            <person name="Vares D."/>
            <person name="Vear F."/>
            <person name="Vautrin S."/>
            <person name="Crespi M."/>
            <person name="Mangin B."/>
            <person name="Burke J.M."/>
            <person name="Salse J."/>
            <person name="Munos S."/>
            <person name="Vincourt P."/>
            <person name="Rieseberg L.H."/>
            <person name="Langlade N.B."/>
        </authorList>
    </citation>
    <scope>NUCLEOTIDE SEQUENCE [LARGE SCALE GENOMIC DNA]</scope>
    <source>
        <strain evidence="2">cv. SF193</strain>
    </source>
</reference>
<name>A0A251S4H2_HELAN</name>
<gene>
    <name evidence="1" type="ORF">HannXRQ_Chr15g0464841</name>
</gene>
<protein>
    <submittedName>
        <fullName evidence="1">Uncharacterized protein</fullName>
    </submittedName>
</protein>
<dbReference type="InParanoid" id="A0A251S4H2"/>
<organism evidence="1 2">
    <name type="scientific">Helianthus annuus</name>
    <name type="common">Common sunflower</name>
    <dbReference type="NCBI Taxonomy" id="4232"/>
    <lineage>
        <taxon>Eukaryota</taxon>
        <taxon>Viridiplantae</taxon>
        <taxon>Streptophyta</taxon>
        <taxon>Embryophyta</taxon>
        <taxon>Tracheophyta</taxon>
        <taxon>Spermatophyta</taxon>
        <taxon>Magnoliopsida</taxon>
        <taxon>eudicotyledons</taxon>
        <taxon>Gunneridae</taxon>
        <taxon>Pentapetalae</taxon>
        <taxon>asterids</taxon>
        <taxon>campanulids</taxon>
        <taxon>Asterales</taxon>
        <taxon>Asteraceae</taxon>
        <taxon>Asteroideae</taxon>
        <taxon>Heliantheae alliance</taxon>
        <taxon>Heliantheae</taxon>
        <taxon>Helianthus</taxon>
    </lineage>
</organism>
<dbReference type="Proteomes" id="UP000215914">
    <property type="component" value="Chromosome 15"/>
</dbReference>
<dbReference type="AlphaFoldDB" id="A0A251S4H2"/>
<accession>A0A251S4H2</accession>
<sequence length="56" mass="6222">MHQHHSFLQSLDVHITARHPSSFPKLELPTLLQGEISRKSGGDNVLEREGYVLSAG</sequence>